<feature type="transmembrane region" description="Helical" evidence="1">
    <location>
        <begin position="24"/>
        <end position="48"/>
    </location>
</feature>
<name>A0A0G0QKT1_9BACT</name>
<gene>
    <name evidence="3" type="ORF">UT75_C0005G0021</name>
</gene>
<reference evidence="3 4" key="1">
    <citation type="journal article" date="2015" name="Nature">
        <title>rRNA introns, odd ribosomes, and small enigmatic genomes across a large radiation of phyla.</title>
        <authorList>
            <person name="Brown C.T."/>
            <person name="Hug L.A."/>
            <person name="Thomas B.C."/>
            <person name="Sharon I."/>
            <person name="Castelle C.J."/>
            <person name="Singh A."/>
            <person name="Wilkins M.J."/>
            <person name="Williams K.H."/>
            <person name="Banfield J.F."/>
        </authorList>
    </citation>
    <scope>NUCLEOTIDE SEQUENCE [LARGE SCALE GENOMIC DNA]</scope>
</reference>
<evidence type="ECO:0000259" key="2">
    <source>
        <dbReference type="Pfam" id="PF18920"/>
    </source>
</evidence>
<dbReference type="AlphaFoldDB" id="A0A0G0QKT1"/>
<protein>
    <recommendedName>
        <fullName evidence="2">DUF5671 domain-containing protein</fullName>
    </recommendedName>
</protein>
<keyword evidence="1" id="KW-0472">Membrane</keyword>
<evidence type="ECO:0000256" key="1">
    <source>
        <dbReference type="SAM" id="Phobius"/>
    </source>
</evidence>
<keyword evidence="1" id="KW-0812">Transmembrane</keyword>
<feature type="transmembrane region" description="Helical" evidence="1">
    <location>
        <begin position="176"/>
        <end position="197"/>
    </location>
</feature>
<proteinExistence type="predicted"/>
<accession>A0A0G0QKT1</accession>
<feature type="transmembrane region" description="Helical" evidence="1">
    <location>
        <begin position="111"/>
        <end position="132"/>
    </location>
</feature>
<sequence>MENMNPNNHGMVESSGKNLPRDTFLYLAALVSLITSCVSFGILVFQIINRYYPDLVFTNGFVVNSSSYYQMMIGPLSFLIIVFPIFLFIARFLRKDILRHAEKQEMRIRKWLIYLTLFIAAIVVVGDFIAVFRGLLGGELTVRFILKALAILFIAGSSFYYYILELRDPSSKNIKWLSWLVIVVVAAAIAFGIYIIGLPTNQRKIKMDDMRVSNLSVIQSRIVEYWMNNEKLPIDLNDINDPLNGWVVPSDPSTGASYRYEVVTNQKPNYKFKLCAAFEAATGDEGVTPAGTAKIDSSPYDENWQHSIGEKCFDRTIDPKLYLPVKK</sequence>
<dbReference type="InterPro" id="IPR043728">
    <property type="entry name" value="DUF5671"/>
</dbReference>
<dbReference type="Pfam" id="PF18920">
    <property type="entry name" value="DUF5671"/>
    <property type="match status" value="1"/>
</dbReference>
<dbReference type="Proteomes" id="UP000034072">
    <property type="component" value="Unassembled WGS sequence"/>
</dbReference>
<evidence type="ECO:0000313" key="3">
    <source>
        <dbReference type="EMBL" id="KKR40713.1"/>
    </source>
</evidence>
<evidence type="ECO:0000313" key="4">
    <source>
        <dbReference type="Proteomes" id="UP000034072"/>
    </source>
</evidence>
<feature type="transmembrane region" description="Helical" evidence="1">
    <location>
        <begin position="68"/>
        <end position="90"/>
    </location>
</feature>
<organism evidence="3 4">
    <name type="scientific">Candidatus Yanofskybacteria bacterium GW2011_GWE2_40_11</name>
    <dbReference type="NCBI Taxonomy" id="1619033"/>
    <lineage>
        <taxon>Bacteria</taxon>
        <taxon>Candidatus Yanofskyibacteriota</taxon>
    </lineage>
</organism>
<comment type="caution">
    <text evidence="3">The sequence shown here is derived from an EMBL/GenBank/DDBJ whole genome shotgun (WGS) entry which is preliminary data.</text>
</comment>
<dbReference type="EMBL" id="LBXZ01000005">
    <property type="protein sequence ID" value="KKR40713.1"/>
    <property type="molecule type" value="Genomic_DNA"/>
</dbReference>
<keyword evidence="1" id="KW-1133">Transmembrane helix</keyword>
<feature type="domain" description="DUF5671" evidence="2">
    <location>
        <begin position="23"/>
        <end position="155"/>
    </location>
</feature>
<feature type="transmembrane region" description="Helical" evidence="1">
    <location>
        <begin position="144"/>
        <end position="164"/>
    </location>
</feature>